<feature type="compositionally biased region" description="Polar residues" evidence="1">
    <location>
        <begin position="1"/>
        <end position="10"/>
    </location>
</feature>
<name>A0A9N9C569_FUNMO</name>
<feature type="region of interest" description="Disordered" evidence="1">
    <location>
        <begin position="1"/>
        <end position="23"/>
    </location>
</feature>
<dbReference type="Proteomes" id="UP000789375">
    <property type="component" value="Unassembled WGS sequence"/>
</dbReference>
<proteinExistence type="predicted"/>
<protein>
    <submittedName>
        <fullName evidence="2">14837_t:CDS:1</fullName>
    </submittedName>
</protein>
<evidence type="ECO:0000313" key="3">
    <source>
        <dbReference type="Proteomes" id="UP000789375"/>
    </source>
</evidence>
<sequence>MEAGTLSTLSKGKRKIDSDADADNSSTLLKRKKTIVQRKLSQEQALFCVPPSVTYPLDTSKSRSTMHMGGVIPATVYNWTGFFITNRTALIKNQNSMN</sequence>
<reference evidence="2" key="1">
    <citation type="submission" date="2021-06" db="EMBL/GenBank/DDBJ databases">
        <authorList>
            <person name="Kallberg Y."/>
            <person name="Tangrot J."/>
            <person name="Rosling A."/>
        </authorList>
    </citation>
    <scope>NUCLEOTIDE SEQUENCE</scope>
    <source>
        <strain evidence="2">87-6 pot B 2015</strain>
    </source>
</reference>
<organism evidence="2 3">
    <name type="scientific">Funneliformis mosseae</name>
    <name type="common">Endomycorrhizal fungus</name>
    <name type="synonym">Glomus mosseae</name>
    <dbReference type="NCBI Taxonomy" id="27381"/>
    <lineage>
        <taxon>Eukaryota</taxon>
        <taxon>Fungi</taxon>
        <taxon>Fungi incertae sedis</taxon>
        <taxon>Mucoromycota</taxon>
        <taxon>Glomeromycotina</taxon>
        <taxon>Glomeromycetes</taxon>
        <taxon>Glomerales</taxon>
        <taxon>Glomeraceae</taxon>
        <taxon>Funneliformis</taxon>
    </lineage>
</organism>
<gene>
    <name evidence="2" type="ORF">FMOSSE_LOCUS8447</name>
</gene>
<comment type="caution">
    <text evidence="2">The sequence shown here is derived from an EMBL/GenBank/DDBJ whole genome shotgun (WGS) entry which is preliminary data.</text>
</comment>
<evidence type="ECO:0000313" key="2">
    <source>
        <dbReference type="EMBL" id="CAG8591154.1"/>
    </source>
</evidence>
<keyword evidence="3" id="KW-1185">Reference proteome</keyword>
<accession>A0A9N9C569</accession>
<dbReference type="EMBL" id="CAJVPP010002192">
    <property type="protein sequence ID" value="CAG8591154.1"/>
    <property type="molecule type" value="Genomic_DNA"/>
</dbReference>
<dbReference type="AlphaFoldDB" id="A0A9N9C569"/>
<evidence type="ECO:0000256" key="1">
    <source>
        <dbReference type="SAM" id="MobiDB-lite"/>
    </source>
</evidence>